<feature type="transmembrane region" description="Helical" evidence="1">
    <location>
        <begin position="12"/>
        <end position="30"/>
    </location>
</feature>
<keyword evidence="3" id="KW-1185">Reference proteome</keyword>
<sequence length="34" mass="3909">MPIEQALEWISQHRTGVVIMVVVMMVTIAARNRK</sequence>
<gene>
    <name evidence="2" type="ORF">SAMN04487779_1001183</name>
</gene>
<dbReference type="EMBL" id="FMZX01000001">
    <property type="protein sequence ID" value="SDC18468.1"/>
    <property type="molecule type" value="Genomic_DNA"/>
</dbReference>
<evidence type="ECO:0000313" key="2">
    <source>
        <dbReference type="EMBL" id="SDC18468.1"/>
    </source>
</evidence>
<keyword evidence="1" id="KW-0472">Membrane</keyword>
<protein>
    <submittedName>
        <fullName evidence="2">Uncharacterized protein</fullName>
    </submittedName>
</protein>
<organism evidence="2 3">
    <name type="scientific">Belnapia rosea</name>
    <dbReference type="NCBI Taxonomy" id="938405"/>
    <lineage>
        <taxon>Bacteria</taxon>
        <taxon>Pseudomonadati</taxon>
        <taxon>Pseudomonadota</taxon>
        <taxon>Alphaproteobacteria</taxon>
        <taxon>Acetobacterales</taxon>
        <taxon>Roseomonadaceae</taxon>
        <taxon>Belnapia</taxon>
    </lineage>
</organism>
<dbReference type="AlphaFoldDB" id="A0A1G6JII9"/>
<keyword evidence="1" id="KW-0812">Transmembrane</keyword>
<evidence type="ECO:0000256" key="1">
    <source>
        <dbReference type="SAM" id="Phobius"/>
    </source>
</evidence>
<accession>A0A1G6JII9</accession>
<dbReference type="Proteomes" id="UP000198925">
    <property type="component" value="Unassembled WGS sequence"/>
</dbReference>
<keyword evidence="1" id="KW-1133">Transmembrane helix</keyword>
<evidence type="ECO:0000313" key="3">
    <source>
        <dbReference type="Proteomes" id="UP000198925"/>
    </source>
</evidence>
<proteinExistence type="predicted"/>
<name>A0A1G6JII9_9PROT</name>
<reference evidence="2 3" key="1">
    <citation type="submission" date="2016-10" db="EMBL/GenBank/DDBJ databases">
        <authorList>
            <person name="de Groot N.N."/>
        </authorList>
    </citation>
    <scope>NUCLEOTIDE SEQUENCE [LARGE SCALE GENOMIC DNA]</scope>
    <source>
        <strain evidence="2 3">CPCC 100156</strain>
    </source>
</reference>